<dbReference type="Proteomes" id="UP000091979">
    <property type="component" value="Unassembled WGS sequence"/>
</dbReference>
<sequence>MESRFQNIRNVINALFEDKFGIDLIKNGFEKDNFFGKSVQLCASDVVYIFFELEKKYSISLTPDIQSKKFYTLDGLSEIIRNKLP</sequence>
<dbReference type="RefSeq" id="WP_066853720.1">
    <property type="nucleotide sequence ID" value="NZ_JXMS01000008.1"/>
</dbReference>
<accession>A0A1B7XFM6</accession>
<dbReference type="AlphaFoldDB" id="A0A1B7XFM6"/>
<evidence type="ECO:0000313" key="1">
    <source>
        <dbReference type="EMBL" id="OBQ54081.1"/>
    </source>
</evidence>
<organism evidence="1 2">
    <name type="scientific">Halodesulfovibrio spirochaetisodalis</name>
    <dbReference type="NCBI Taxonomy" id="1560234"/>
    <lineage>
        <taxon>Bacteria</taxon>
        <taxon>Pseudomonadati</taxon>
        <taxon>Thermodesulfobacteriota</taxon>
        <taxon>Desulfovibrionia</taxon>
        <taxon>Desulfovibrionales</taxon>
        <taxon>Desulfovibrionaceae</taxon>
        <taxon>Halodesulfovibrio</taxon>
    </lineage>
</organism>
<dbReference type="OrthoDB" id="1739662at2"/>
<keyword evidence="2" id="KW-1185">Reference proteome</keyword>
<dbReference type="PATRIC" id="fig|1560234.3.peg.3247"/>
<protein>
    <recommendedName>
        <fullName evidence="3">Carrier domain-containing protein</fullName>
    </recommendedName>
</protein>
<proteinExistence type="predicted"/>
<comment type="caution">
    <text evidence="1">The sequence shown here is derived from an EMBL/GenBank/DDBJ whole genome shotgun (WGS) entry which is preliminary data.</text>
</comment>
<evidence type="ECO:0008006" key="3">
    <source>
        <dbReference type="Google" id="ProtNLM"/>
    </source>
</evidence>
<gene>
    <name evidence="1" type="ORF">SP90_06360</name>
</gene>
<name>A0A1B7XFM6_9BACT</name>
<evidence type="ECO:0000313" key="2">
    <source>
        <dbReference type="Proteomes" id="UP000091979"/>
    </source>
</evidence>
<dbReference type="EMBL" id="JXMS01000008">
    <property type="protein sequence ID" value="OBQ54081.1"/>
    <property type="molecule type" value="Genomic_DNA"/>
</dbReference>
<reference evidence="1 2" key="1">
    <citation type="submission" date="2015-01" db="EMBL/GenBank/DDBJ databases">
        <title>Desulfovibrio sp. JC271 draft genome sequence.</title>
        <authorList>
            <person name="Shivani Y."/>
            <person name="Subhash Y."/>
            <person name="Sasikala C."/>
            <person name="Ramana C.V."/>
        </authorList>
    </citation>
    <scope>NUCLEOTIDE SEQUENCE [LARGE SCALE GENOMIC DNA]</scope>
    <source>
        <strain evidence="1 2">JC271</strain>
    </source>
</reference>